<dbReference type="Proteomes" id="UP000823388">
    <property type="component" value="Chromosome 9K"/>
</dbReference>
<evidence type="ECO:0000256" key="4">
    <source>
        <dbReference type="ARBA" id="ARBA00023002"/>
    </source>
</evidence>
<evidence type="ECO:0000256" key="6">
    <source>
        <dbReference type="SAM" id="Phobius"/>
    </source>
</evidence>
<evidence type="ECO:0000256" key="2">
    <source>
        <dbReference type="ARBA" id="ARBA00010617"/>
    </source>
</evidence>
<dbReference type="PANTHER" id="PTHR24286:SF228">
    <property type="entry name" value="C-22 STEROL DESATURASE ERG5"/>
    <property type="match status" value="1"/>
</dbReference>
<evidence type="ECO:0000313" key="7">
    <source>
        <dbReference type="EMBL" id="KAG2551286.1"/>
    </source>
</evidence>
<keyword evidence="4" id="KW-0560">Oxidoreductase</keyword>
<evidence type="ECO:0000256" key="1">
    <source>
        <dbReference type="ARBA" id="ARBA00001971"/>
    </source>
</evidence>
<organism evidence="7 8">
    <name type="scientific">Panicum virgatum</name>
    <name type="common">Blackwell switchgrass</name>
    <dbReference type="NCBI Taxonomy" id="38727"/>
    <lineage>
        <taxon>Eukaryota</taxon>
        <taxon>Viridiplantae</taxon>
        <taxon>Streptophyta</taxon>
        <taxon>Embryophyta</taxon>
        <taxon>Tracheophyta</taxon>
        <taxon>Spermatophyta</taxon>
        <taxon>Magnoliopsida</taxon>
        <taxon>Liliopsida</taxon>
        <taxon>Poales</taxon>
        <taxon>Poaceae</taxon>
        <taxon>PACMAD clade</taxon>
        <taxon>Panicoideae</taxon>
        <taxon>Panicodae</taxon>
        <taxon>Paniceae</taxon>
        <taxon>Panicinae</taxon>
        <taxon>Panicum</taxon>
        <taxon>Panicum sect. Hiantes</taxon>
    </lineage>
</organism>
<comment type="cofactor">
    <cofactor evidence="1">
        <name>heme</name>
        <dbReference type="ChEBI" id="CHEBI:30413"/>
    </cofactor>
</comment>
<evidence type="ECO:0000256" key="3">
    <source>
        <dbReference type="ARBA" id="ARBA00022723"/>
    </source>
</evidence>
<keyword evidence="6" id="KW-0472">Membrane</keyword>
<name>A0A8T0NVX2_PANVG</name>
<dbReference type="GO" id="GO:0020037">
    <property type="term" value="F:heme binding"/>
    <property type="evidence" value="ECO:0007669"/>
    <property type="project" value="InterPro"/>
</dbReference>
<keyword evidence="6" id="KW-1133">Transmembrane helix</keyword>
<protein>
    <submittedName>
        <fullName evidence="7">Uncharacterized protein</fullName>
    </submittedName>
</protein>
<dbReference type="InterPro" id="IPR036396">
    <property type="entry name" value="Cyt_P450_sf"/>
</dbReference>
<comment type="similarity">
    <text evidence="2">Belongs to the cytochrome P450 family.</text>
</comment>
<keyword evidence="6" id="KW-0812">Transmembrane</keyword>
<proteinExistence type="inferred from homology"/>
<evidence type="ECO:0000256" key="5">
    <source>
        <dbReference type="ARBA" id="ARBA00023004"/>
    </source>
</evidence>
<dbReference type="PANTHER" id="PTHR24286">
    <property type="entry name" value="CYTOCHROME P450 26"/>
    <property type="match status" value="1"/>
</dbReference>
<keyword evidence="5" id="KW-0408">Iron</keyword>
<dbReference type="GO" id="GO:0016705">
    <property type="term" value="F:oxidoreductase activity, acting on paired donors, with incorporation or reduction of molecular oxygen"/>
    <property type="evidence" value="ECO:0007669"/>
    <property type="project" value="InterPro"/>
</dbReference>
<accession>A0A8T0NVX2</accession>
<evidence type="ECO:0000313" key="8">
    <source>
        <dbReference type="Proteomes" id="UP000823388"/>
    </source>
</evidence>
<keyword evidence="8" id="KW-1185">Reference proteome</keyword>
<keyword evidence="3" id="KW-0479">Metal-binding</keyword>
<dbReference type="GO" id="GO:0016125">
    <property type="term" value="P:sterol metabolic process"/>
    <property type="evidence" value="ECO:0007669"/>
    <property type="project" value="TreeGrafter"/>
</dbReference>
<dbReference type="GO" id="GO:0004497">
    <property type="term" value="F:monooxygenase activity"/>
    <property type="evidence" value="ECO:0007669"/>
    <property type="project" value="InterPro"/>
</dbReference>
<dbReference type="Gene3D" id="1.10.630.10">
    <property type="entry name" value="Cytochrome P450"/>
    <property type="match status" value="1"/>
</dbReference>
<dbReference type="EMBL" id="CM029053">
    <property type="protein sequence ID" value="KAG2551286.1"/>
    <property type="molecule type" value="Genomic_DNA"/>
</dbReference>
<dbReference type="SUPFAM" id="SSF48264">
    <property type="entry name" value="Cytochrome P450"/>
    <property type="match status" value="1"/>
</dbReference>
<sequence>MAESSLFGFLDIRAAAPVLLLAAVAFYVVMEQLSYRRKKGPLPGPPLVVPFFGSIAQLIRDPPAYWDGLAAPSSGRSHRVLANVRPDAFHFIGHPFGKKLFGEHSLIYMSGEAHRELRRRIAPNFTPRALSTYAAAQQRVILAHLRSWLDRSAAEAKPVALRAPCRDMNLETSKTVFVGPYLTAAAREEFARDYNLFNVGLMAVPVDLPGFAFRRAKRAVARCAGASKARMRAGGELACLVDYWMQDTLRDRGGYRRGAQGPKLP</sequence>
<feature type="transmembrane region" description="Helical" evidence="6">
    <location>
        <begin position="12"/>
        <end position="30"/>
    </location>
</feature>
<gene>
    <name evidence="7" type="ORF">PVAP13_9KG390583</name>
</gene>
<reference evidence="7" key="1">
    <citation type="submission" date="2020-05" db="EMBL/GenBank/DDBJ databases">
        <title>WGS assembly of Panicum virgatum.</title>
        <authorList>
            <person name="Lovell J.T."/>
            <person name="Jenkins J."/>
            <person name="Shu S."/>
            <person name="Juenger T.E."/>
            <person name="Schmutz J."/>
        </authorList>
    </citation>
    <scope>NUCLEOTIDE SEQUENCE</scope>
    <source>
        <strain evidence="7">AP13</strain>
    </source>
</reference>
<dbReference type="AlphaFoldDB" id="A0A8T0NVX2"/>
<comment type="caution">
    <text evidence="7">The sequence shown here is derived from an EMBL/GenBank/DDBJ whole genome shotgun (WGS) entry which is preliminary data.</text>
</comment>
<dbReference type="GO" id="GO:0005506">
    <property type="term" value="F:iron ion binding"/>
    <property type="evidence" value="ECO:0007669"/>
    <property type="project" value="InterPro"/>
</dbReference>